<evidence type="ECO:0000256" key="2">
    <source>
        <dbReference type="ARBA" id="ARBA00022605"/>
    </source>
</evidence>
<dbReference type="InterPro" id="IPR012134">
    <property type="entry name" value="Glu-5-SA_DH"/>
</dbReference>
<sequence>MVEVYARLRAAVARLAVCSAAEKDGALRAVRDALHAQREDILRANAQDLARAREAGLAAPLVARLALSEHLLEDMLRSLTVLSLQRDPIGEIIEGYTLANGLEIRKVRVPLGVVAVIYESRPNVTVDAFALAYKSGNAVLLRAGSAASYSNAALLRAIHVGLKKAHGVVDAVAVPPVLEEKYGDVDHILRARGFIDAVFPRGGAALIRRVVEGAHVPVIETGCGVCHLYVDESANIDVALQIAENAKLQKPAACNSVETLLVHCAVARPFLHRVQEIFATCEETTRKPGGVDFFCDAESFSLLTERGARKNVFHAQAETWDREYLDYQVSVRVVPNLEEALRHIARHSTKHSEVIVTRDRARARRFHQEVDAACVYVNASSRFTDGGQFGMGAEIGVSTQKLHARGPMGLCALTTSKYLIDGEGQVRP</sequence>
<dbReference type="InterPro" id="IPR020593">
    <property type="entry name" value="G-glutamylP_reductase_CS"/>
</dbReference>
<dbReference type="Gene3D" id="3.40.605.10">
    <property type="entry name" value="Aldehyde Dehydrogenase, Chain A, domain 1"/>
    <property type="match status" value="1"/>
</dbReference>
<proteinExistence type="inferred from homology"/>
<dbReference type="EMBL" id="CP002376">
    <property type="protein sequence ID" value="AEZ59605.1"/>
    <property type="molecule type" value="Genomic_DNA"/>
</dbReference>
<comment type="similarity">
    <text evidence="7">Belongs to the gamma-glutamyl phosphate reductase family.</text>
</comment>
<dbReference type="Gene3D" id="3.40.309.10">
    <property type="entry name" value="Aldehyde Dehydrogenase, Chain A, domain 2"/>
    <property type="match status" value="1"/>
</dbReference>
<comment type="pathway">
    <text evidence="1 7">Amino-acid biosynthesis; L-proline biosynthesis; L-glutamate 5-semialdehyde from L-glutamate: step 2/2.</text>
</comment>
<dbReference type="PANTHER" id="PTHR11063">
    <property type="entry name" value="GLUTAMATE SEMIALDEHYDE DEHYDROGENASE"/>
    <property type="match status" value="1"/>
</dbReference>
<dbReference type="GO" id="GO:0004350">
    <property type="term" value="F:glutamate-5-semialdehyde dehydrogenase activity"/>
    <property type="evidence" value="ECO:0007669"/>
    <property type="project" value="UniProtKB-UniRule"/>
</dbReference>
<dbReference type="NCBIfam" id="TIGR00407">
    <property type="entry name" value="proA"/>
    <property type="match status" value="1"/>
</dbReference>
<feature type="domain" description="Aldehyde dehydrogenase" evidence="8">
    <location>
        <begin position="13"/>
        <end position="279"/>
    </location>
</feature>
<evidence type="ECO:0000256" key="5">
    <source>
        <dbReference type="ARBA" id="ARBA00023002"/>
    </source>
</evidence>
<dbReference type="InterPro" id="IPR015590">
    <property type="entry name" value="Aldehyde_DH_dom"/>
</dbReference>
<dbReference type="PIRSF" id="PIRSF000151">
    <property type="entry name" value="GPR"/>
    <property type="match status" value="1"/>
</dbReference>
<keyword evidence="2 7" id="KW-0028">Amino-acid biosynthesis</keyword>
<evidence type="ECO:0000256" key="6">
    <source>
        <dbReference type="ARBA" id="ARBA00049024"/>
    </source>
</evidence>
<dbReference type="InterPro" id="IPR000965">
    <property type="entry name" value="GPR_dom"/>
</dbReference>
<dbReference type="GO" id="GO:0055129">
    <property type="term" value="P:L-proline biosynthetic process"/>
    <property type="evidence" value="ECO:0007669"/>
    <property type="project" value="UniProtKB-UniRule"/>
</dbReference>
<comment type="function">
    <text evidence="7">Catalyzes the NADPH-dependent reduction of L-glutamate 5-phosphate into L-glutamate 5-semialdehyde and phosphate. The product spontaneously undergoes cyclization to form 1-pyrroline-5-carboxylate.</text>
</comment>
<evidence type="ECO:0000256" key="3">
    <source>
        <dbReference type="ARBA" id="ARBA00022650"/>
    </source>
</evidence>
<dbReference type="Pfam" id="PF00171">
    <property type="entry name" value="Aldedh"/>
    <property type="match status" value="1"/>
</dbReference>
<comment type="subcellular location">
    <subcellularLocation>
        <location evidence="7">Cytoplasm</location>
    </subcellularLocation>
</comment>
<dbReference type="SUPFAM" id="SSF53720">
    <property type="entry name" value="ALDH-like"/>
    <property type="match status" value="1"/>
</dbReference>
<dbReference type="GO" id="GO:0050661">
    <property type="term" value="F:NADP binding"/>
    <property type="evidence" value="ECO:0007669"/>
    <property type="project" value="InterPro"/>
</dbReference>
<dbReference type="AlphaFoldDB" id="A0AAU8PU49"/>
<name>A0AAU8PU49_TREPG</name>
<evidence type="ECO:0000313" key="9">
    <source>
        <dbReference type="EMBL" id="AEZ59605.1"/>
    </source>
</evidence>
<dbReference type="CDD" id="cd07079">
    <property type="entry name" value="ALDH_F18-19_ProA-GPR"/>
    <property type="match status" value="1"/>
</dbReference>
<evidence type="ECO:0000313" key="10">
    <source>
        <dbReference type="Proteomes" id="UP000008192"/>
    </source>
</evidence>
<comment type="catalytic activity">
    <reaction evidence="6 7">
        <text>L-glutamate 5-semialdehyde + phosphate + NADP(+) = L-glutamyl 5-phosphate + NADPH + H(+)</text>
        <dbReference type="Rhea" id="RHEA:19541"/>
        <dbReference type="ChEBI" id="CHEBI:15378"/>
        <dbReference type="ChEBI" id="CHEBI:43474"/>
        <dbReference type="ChEBI" id="CHEBI:57783"/>
        <dbReference type="ChEBI" id="CHEBI:58066"/>
        <dbReference type="ChEBI" id="CHEBI:58274"/>
        <dbReference type="ChEBI" id="CHEBI:58349"/>
        <dbReference type="EC" id="1.2.1.41"/>
    </reaction>
</comment>
<dbReference type="HAMAP" id="MF_00412">
    <property type="entry name" value="ProA"/>
    <property type="match status" value="1"/>
</dbReference>
<dbReference type="PROSITE" id="PS01223">
    <property type="entry name" value="PROA"/>
    <property type="match status" value="1"/>
</dbReference>
<dbReference type="Proteomes" id="UP000008192">
    <property type="component" value="Chromosome"/>
</dbReference>
<keyword evidence="7" id="KW-0963">Cytoplasm</keyword>
<dbReference type="PANTHER" id="PTHR11063:SF8">
    <property type="entry name" value="DELTA-1-PYRROLINE-5-CARBOXYLATE SYNTHASE"/>
    <property type="match status" value="1"/>
</dbReference>
<dbReference type="GO" id="GO:0005737">
    <property type="term" value="C:cytoplasm"/>
    <property type="evidence" value="ECO:0007669"/>
    <property type="project" value="UniProtKB-SubCell"/>
</dbReference>
<organism evidence="9 10">
    <name type="scientific">Treponema pallidum subsp. pertenue (strain Gauthier)</name>
    <dbReference type="NCBI Taxonomy" id="491080"/>
    <lineage>
        <taxon>Bacteria</taxon>
        <taxon>Pseudomonadati</taxon>
        <taxon>Spirochaetota</taxon>
        <taxon>Spirochaetia</taxon>
        <taxon>Spirochaetales</taxon>
        <taxon>Treponemataceae</taxon>
        <taxon>Treponema</taxon>
    </lineage>
</organism>
<protein>
    <recommendedName>
        <fullName evidence="7">Gamma-glutamyl phosphate reductase</fullName>
        <shortName evidence="7">GPR</shortName>
        <ecNumber evidence="7">1.2.1.41</ecNumber>
    </recommendedName>
    <alternativeName>
        <fullName evidence="7">Glutamate-5-semialdehyde dehydrogenase</fullName>
    </alternativeName>
    <alternativeName>
        <fullName evidence="7">Glutamyl-gamma-semialdehyde dehydrogenase</fullName>
        <shortName evidence="7">GSA dehydrogenase</shortName>
    </alternativeName>
</protein>
<accession>A0AAU8PU49</accession>
<gene>
    <name evidence="7 9" type="primary">proA</name>
    <name evidence="9" type="ordered locus">TPEGAU_0350</name>
</gene>
<dbReference type="InterPro" id="IPR016161">
    <property type="entry name" value="Ald_DH/histidinol_DH"/>
</dbReference>
<keyword evidence="5 7" id="KW-0560">Oxidoreductase</keyword>
<evidence type="ECO:0000256" key="7">
    <source>
        <dbReference type="HAMAP-Rule" id="MF_00412"/>
    </source>
</evidence>
<dbReference type="RefSeq" id="WP_014342384.1">
    <property type="nucleotide sequence ID" value="NC_016843.1"/>
</dbReference>
<evidence type="ECO:0000259" key="8">
    <source>
        <dbReference type="Pfam" id="PF00171"/>
    </source>
</evidence>
<evidence type="ECO:0000256" key="4">
    <source>
        <dbReference type="ARBA" id="ARBA00022857"/>
    </source>
</evidence>
<dbReference type="EC" id="1.2.1.41" evidence="7"/>
<dbReference type="NCBIfam" id="NF001221">
    <property type="entry name" value="PRK00197.1"/>
    <property type="match status" value="1"/>
</dbReference>
<dbReference type="InterPro" id="IPR016163">
    <property type="entry name" value="Ald_DH_C"/>
</dbReference>
<keyword evidence="3 7" id="KW-0641">Proline biosynthesis</keyword>
<reference evidence="10" key="1">
    <citation type="journal article" date="2012" name="PLoS Negl. Trop. Dis.">
        <title>Whole genome sequences of three Treponema pallidum ssp. pertenue strains: yaws and syphilis treponemes differ in less than 0.2% of the genome sequence.</title>
        <authorList>
            <person name="Cejkova D."/>
            <person name="Zobanikova M."/>
            <person name="Chen L."/>
            <person name="Pospisilova P."/>
            <person name="Strouhal M."/>
            <person name="Qin X."/>
            <person name="Mikalova L."/>
            <person name="Norris S.J."/>
            <person name="Muzny D.M."/>
            <person name="Gibbs R.A."/>
            <person name="Fulton L.L."/>
            <person name="Sodergren E."/>
            <person name="Weinstock G.M."/>
            <person name="Smajs D."/>
        </authorList>
    </citation>
    <scope>NUCLEOTIDE SEQUENCE [LARGE SCALE GENOMIC DNA]</scope>
    <source>
        <strain evidence="10">Gauthier</strain>
    </source>
</reference>
<keyword evidence="4 7" id="KW-0521">NADP</keyword>
<dbReference type="InterPro" id="IPR016162">
    <property type="entry name" value="Ald_DH_N"/>
</dbReference>
<dbReference type="FunFam" id="3.40.309.10:FF:000006">
    <property type="entry name" value="Gamma-glutamyl phosphate reductase"/>
    <property type="match status" value="1"/>
</dbReference>
<dbReference type="KEGG" id="tpg:TPEGAU_0350"/>
<evidence type="ECO:0000256" key="1">
    <source>
        <dbReference type="ARBA" id="ARBA00004985"/>
    </source>
</evidence>